<dbReference type="EMBL" id="SLVX01000015">
    <property type="protein sequence ID" value="TCN40649.1"/>
    <property type="molecule type" value="Genomic_DNA"/>
</dbReference>
<evidence type="ECO:0000313" key="2">
    <source>
        <dbReference type="EMBL" id="TCN40649.1"/>
    </source>
</evidence>
<sequence>MPDIPVLETDRLVLRGFRPDDLDAMTAMWAMPEVVRYIGGVPLSREQSWTRLLRQIGMWSVMNFGFWAVTEKTSGRLIGEAGFHEMRREMSPSIENTLEAGWGLLPDFRGRGYASEALDVMLPWAAANHGDLPVTCIIDPENTASIRLAERHGFREFARSTYQGTEIVVFRKVPA</sequence>
<keyword evidence="2" id="KW-0808">Transferase</keyword>
<dbReference type="Pfam" id="PF13302">
    <property type="entry name" value="Acetyltransf_3"/>
    <property type="match status" value="1"/>
</dbReference>
<dbReference type="PANTHER" id="PTHR43792">
    <property type="entry name" value="GNAT FAMILY, PUTATIVE (AFU_ORTHOLOGUE AFUA_3G00765)-RELATED-RELATED"/>
    <property type="match status" value="1"/>
</dbReference>
<dbReference type="Proteomes" id="UP000295351">
    <property type="component" value="Unassembled WGS sequence"/>
</dbReference>
<comment type="caution">
    <text evidence="2">The sequence shown here is derived from an EMBL/GenBank/DDBJ whole genome shotgun (WGS) entry which is preliminary data.</text>
</comment>
<dbReference type="PANTHER" id="PTHR43792:SF1">
    <property type="entry name" value="N-ACETYLTRANSFERASE DOMAIN-CONTAINING PROTEIN"/>
    <property type="match status" value="1"/>
</dbReference>
<evidence type="ECO:0000259" key="1">
    <source>
        <dbReference type="PROSITE" id="PS51186"/>
    </source>
</evidence>
<dbReference type="AlphaFoldDB" id="A0A4R2CN79"/>
<dbReference type="Gene3D" id="3.40.630.30">
    <property type="match status" value="1"/>
</dbReference>
<name>A0A4R2CN79_SHIGR</name>
<dbReference type="InterPro" id="IPR000182">
    <property type="entry name" value="GNAT_dom"/>
</dbReference>
<accession>A0A4R2CN79</accession>
<dbReference type="InterPro" id="IPR016181">
    <property type="entry name" value="Acyl_CoA_acyltransferase"/>
</dbReference>
<reference evidence="2 3" key="1">
    <citation type="submission" date="2019-03" db="EMBL/GenBank/DDBJ databases">
        <title>Genomic Encyclopedia of Type Strains, Phase IV (KMG-IV): sequencing the most valuable type-strain genomes for metagenomic binning, comparative biology and taxonomic classification.</title>
        <authorList>
            <person name="Goeker M."/>
        </authorList>
    </citation>
    <scope>NUCLEOTIDE SEQUENCE [LARGE SCALE GENOMIC DNA]</scope>
    <source>
        <strain evidence="2 3">DSM 18401</strain>
    </source>
</reference>
<gene>
    <name evidence="2" type="ORF">EV665_11595</name>
</gene>
<dbReference type="RefSeq" id="WP_133035588.1">
    <property type="nucleotide sequence ID" value="NZ_BAABEI010000012.1"/>
</dbReference>
<dbReference type="GO" id="GO:0016747">
    <property type="term" value="F:acyltransferase activity, transferring groups other than amino-acyl groups"/>
    <property type="evidence" value="ECO:0007669"/>
    <property type="project" value="InterPro"/>
</dbReference>
<keyword evidence="3" id="KW-1185">Reference proteome</keyword>
<protein>
    <submittedName>
        <fullName evidence="2">RimJ/RimL family protein N-acetyltransferase</fullName>
    </submittedName>
</protein>
<dbReference type="PROSITE" id="PS51186">
    <property type="entry name" value="GNAT"/>
    <property type="match status" value="1"/>
</dbReference>
<dbReference type="SUPFAM" id="SSF55729">
    <property type="entry name" value="Acyl-CoA N-acyltransferases (Nat)"/>
    <property type="match status" value="1"/>
</dbReference>
<organism evidence="2 3">
    <name type="scientific">Shinella granuli</name>
    <dbReference type="NCBI Taxonomy" id="323621"/>
    <lineage>
        <taxon>Bacteria</taxon>
        <taxon>Pseudomonadati</taxon>
        <taxon>Pseudomonadota</taxon>
        <taxon>Alphaproteobacteria</taxon>
        <taxon>Hyphomicrobiales</taxon>
        <taxon>Rhizobiaceae</taxon>
        <taxon>Shinella</taxon>
    </lineage>
</organism>
<proteinExistence type="predicted"/>
<dbReference type="InterPro" id="IPR051531">
    <property type="entry name" value="N-acetyltransferase"/>
</dbReference>
<evidence type="ECO:0000313" key="3">
    <source>
        <dbReference type="Proteomes" id="UP000295351"/>
    </source>
</evidence>
<feature type="domain" description="N-acetyltransferase" evidence="1">
    <location>
        <begin position="12"/>
        <end position="174"/>
    </location>
</feature>